<dbReference type="EMBL" id="CAEZYU010000188">
    <property type="protein sequence ID" value="CAB4763425.1"/>
    <property type="molecule type" value="Genomic_DNA"/>
</dbReference>
<dbReference type="Pfam" id="PF13196">
    <property type="entry name" value="DUF4012"/>
    <property type="match status" value="1"/>
</dbReference>
<proteinExistence type="predicted"/>
<dbReference type="InterPro" id="IPR025101">
    <property type="entry name" value="DUF4012"/>
</dbReference>
<feature type="transmembrane region" description="Helical" evidence="1">
    <location>
        <begin position="136"/>
        <end position="154"/>
    </location>
</feature>
<gene>
    <name evidence="2" type="ORF">UFOPK2766_02368</name>
</gene>
<feature type="transmembrane region" description="Helical" evidence="1">
    <location>
        <begin position="113"/>
        <end position="130"/>
    </location>
</feature>
<reference evidence="2" key="1">
    <citation type="submission" date="2020-05" db="EMBL/GenBank/DDBJ databases">
        <authorList>
            <person name="Chiriac C."/>
            <person name="Salcher M."/>
            <person name="Ghai R."/>
            <person name="Kavagutti S V."/>
        </authorList>
    </citation>
    <scope>NUCLEOTIDE SEQUENCE</scope>
</reference>
<feature type="transmembrane region" description="Helical" evidence="1">
    <location>
        <begin position="76"/>
        <end position="106"/>
    </location>
</feature>
<name>A0A6J6UWG4_9ZZZZ</name>
<keyword evidence="1" id="KW-0812">Transmembrane</keyword>
<protein>
    <submittedName>
        <fullName evidence="2">Unannotated protein</fullName>
    </submittedName>
</protein>
<accession>A0A6J6UWG4</accession>
<dbReference type="AlphaFoldDB" id="A0A6J6UWG4"/>
<organism evidence="2">
    <name type="scientific">freshwater metagenome</name>
    <dbReference type="NCBI Taxonomy" id="449393"/>
    <lineage>
        <taxon>unclassified sequences</taxon>
        <taxon>metagenomes</taxon>
        <taxon>ecological metagenomes</taxon>
    </lineage>
</organism>
<sequence>MTDTAAPTKRSARGHHRATPLTLSVVGIIVATAAIAAVLLFDNAPTMWPAADALYRAGLVGLCALAGSRARRWTLLWAGLVAAVASYTPVQYLALAASAIAAAMLVFKFRNRILGALLGALCGLAALGLSRPTTSGATAVIAAAAVIPLLLSGFTHSKARPQRVVLASAACLGLLGVLALAGTAVVGFSQRSAIEEAVAQTQDAVALADSETPDAATAAFADASASFDSIGQTLDSWWLLPAKAAPVLGANLHLIRSAAEAGAELNSVGSDLSTTVSQDNLRSPTGGVNLTEVQAIAKPVTAAAQQVEASLLSLSASNSPWLLPPVDKALDDLLSELSQAHETAQTAQMSVQRLPSLLGAEGPRRYVMLLGNPAESRDIGGHIGNWAEISAENGQLTLVKVGQPYDLASPATSPPLNLKPGAYPPSLLELRPQYFPQNWGGTADFPTVATLSKDLFEQARPGAQVDGVFYADPAAFAALLNFTGPEPVPGTNITLTPENAEQFLTTDQFTVFDTETEANQVVSDLIDKVVRQFGTTQLPAPRSLVNILGPLVRRGSLQFYSFNAQDQTLLERIGLTGKVERPVGGDLLSVLTRNANPSKIDVYLHRKSEYVVDWDPLSGQLTAKLRVTLKNSAPNTQLADVVATQIPTLSAGTNRTIVSVLSPWTVKTAMLDGKLTSVGTQPELPGIRRHNLLVDLPPGSTRVIELELAGATDLDRPYTIAWIGQPTANRSDSMKMELLTQDVVSGSGSSSAFHRFAGDIDELYTFSNPDR</sequence>
<feature type="transmembrane region" description="Helical" evidence="1">
    <location>
        <begin position="20"/>
        <end position="41"/>
    </location>
</feature>
<evidence type="ECO:0000256" key="1">
    <source>
        <dbReference type="SAM" id="Phobius"/>
    </source>
</evidence>
<evidence type="ECO:0000313" key="2">
    <source>
        <dbReference type="EMBL" id="CAB4763425.1"/>
    </source>
</evidence>
<keyword evidence="1" id="KW-1133">Transmembrane helix</keyword>
<keyword evidence="1" id="KW-0472">Membrane</keyword>
<feature type="transmembrane region" description="Helical" evidence="1">
    <location>
        <begin position="166"/>
        <end position="188"/>
    </location>
</feature>